<dbReference type="EMBL" id="JABCKV010000004">
    <property type="protein sequence ID" value="KAG5648265.1"/>
    <property type="molecule type" value="Genomic_DNA"/>
</dbReference>
<reference evidence="10" key="1">
    <citation type="submission" date="2020-07" db="EMBL/GenBank/DDBJ databases">
        <authorList>
            <person name="Nieuwenhuis M."/>
            <person name="Van De Peppel L.J.J."/>
        </authorList>
    </citation>
    <scope>NUCLEOTIDE SEQUENCE</scope>
    <source>
        <strain evidence="10">AP01</strain>
        <tissue evidence="10">Mycelium</tissue>
    </source>
</reference>
<feature type="region of interest" description="Disordered" evidence="7">
    <location>
        <begin position="288"/>
        <end position="385"/>
    </location>
</feature>
<feature type="compositionally biased region" description="Low complexity" evidence="7">
    <location>
        <begin position="352"/>
        <end position="362"/>
    </location>
</feature>
<dbReference type="GO" id="GO:0005524">
    <property type="term" value="F:ATP binding"/>
    <property type="evidence" value="ECO:0007669"/>
    <property type="project" value="UniProtKB-KW"/>
</dbReference>
<keyword evidence="2 8" id="KW-0812">Transmembrane</keyword>
<dbReference type="AlphaFoldDB" id="A0A9P7GJ47"/>
<keyword evidence="11" id="KW-1185">Reference proteome</keyword>
<evidence type="ECO:0000256" key="5">
    <source>
        <dbReference type="ARBA" id="ARBA00022989"/>
    </source>
</evidence>
<keyword evidence="1" id="KW-0813">Transport</keyword>
<dbReference type="InterPro" id="IPR011527">
    <property type="entry name" value="ABC1_TM_dom"/>
</dbReference>
<dbReference type="GO" id="GO:0016887">
    <property type="term" value="F:ATP hydrolysis activity"/>
    <property type="evidence" value="ECO:0007669"/>
    <property type="project" value="InterPro"/>
</dbReference>
<dbReference type="Pfam" id="PF00005">
    <property type="entry name" value="ABC_tran"/>
    <property type="match status" value="1"/>
</dbReference>
<dbReference type="PANTHER" id="PTHR24223">
    <property type="entry name" value="ATP-BINDING CASSETTE SUB-FAMILY C"/>
    <property type="match status" value="1"/>
</dbReference>
<feature type="transmembrane region" description="Helical" evidence="8">
    <location>
        <begin position="40"/>
        <end position="63"/>
    </location>
</feature>
<protein>
    <recommendedName>
        <fullName evidence="9">ABC transmembrane type-1 domain-containing protein</fullName>
    </recommendedName>
</protein>
<gene>
    <name evidence="10" type="ORF">DXG03_006224</name>
</gene>
<feature type="transmembrane region" description="Helical" evidence="8">
    <location>
        <begin position="104"/>
        <end position="123"/>
    </location>
</feature>
<dbReference type="InterPro" id="IPR003439">
    <property type="entry name" value="ABC_transporter-like_ATP-bd"/>
</dbReference>
<feature type="domain" description="ABC transmembrane type-1" evidence="9">
    <location>
        <begin position="386"/>
        <end position="517"/>
    </location>
</feature>
<dbReference type="InterPro" id="IPR027417">
    <property type="entry name" value="P-loop_NTPase"/>
</dbReference>
<evidence type="ECO:0000256" key="6">
    <source>
        <dbReference type="ARBA" id="ARBA00023136"/>
    </source>
</evidence>
<keyword evidence="4" id="KW-0067">ATP-binding</keyword>
<dbReference type="PROSITE" id="PS00211">
    <property type="entry name" value="ABC_TRANSPORTER_1"/>
    <property type="match status" value="1"/>
</dbReference>
<feature type="compositionally biased region" description="Basic and acidic residues" evidence="7">
    <location>
        <begin position="363"/>
        <end position="376"/>
    </location>
</feature>
<feature type="transmembrane region" description="Helical" evidence="8">
    <location>
        <begin position="214"/>
        <end position="235"/>
    </location>
</feature>
<name>A0A9P7GJ47_9AGAR</name>
<dbReference type="Gene3D" id="3.40.50.300">
    <property type="entry name" value="P-loop containing nucleotide triphosphate hydrolases"/>
    <property type="match status" value="1"/>
</dbReference>
<dbReference type="GO" id="GO:0140359">
    <property type="term" value="F:ABC-type transporter activity"/>
    <property type="evidence" value="ECO:0007669"/>
    <property type="project" value="InterPro"/>
</dbReference>
<evidence type="ECO:0000256" key="4">
    <source>
        <dbReference type="ARBA" id="ARBA00022840"/>
    </source>
</evidence>
<dbReference type="GO" id="GO:0016020">
    <property type="term" value="C:membrane"/>
    <property type="evidence" value="ECO:0007669"/>
    <property type="project" value="InterPro"/>
</dbReference>
<dbReference type="SUPFAM" id="SSF90123">
    <property type="entry name" value="ABC transporter transmembrane region"/>
    <property type="match status" value="1"/>
</dbReference>
<evidence type="ECO:0000256" key="7">
    <source>
        <dbReference type="SAM" id="MobiDB-lite"/>
    </source>
</evidence>
<keyword evidence="5 8" id="KW-1133">Transmembrane helix</keyword>
<keyword evidence="6 8" id="KW-0472">Membrane</keyword>
<dbReference type="Gene3D" id="1.20.1560.10">
    <property type="entry name" value="ABC transporter type 1, transmembrane domain"/>
    <property type="match status" value="1"/>
</dbReference>
<dbReference type="InterPro" id="IPR036640">
    <property type="entry name" value="ABC1_TM_sf"/>
</dbReference>
<dbReference type="InterPro" id="IPR050173">
    <property type="entry name" value="ABC_transporter_C-like"/>
</dbReference>
<evidence type="ECO:0000313" key="10">
    <source>
        <dbReference type="EMBL" id="KAG5648265.1"/>
    </source>
</evidence>
<comment type="caution">
    <text evidence="10">The sequence shown here is derived from an EMBL/GenBank/DDBJ whole genome shotgun (WGS) entry which is preliminary data.</text>
</comment>
<reference evidence="10" key="2">
    <citation type="submission" date="2021-10" db="EMBL/GenBank/DDBJ databases">
        <title>Phylogenomics reveals ancestral predisposition of the termite-cultivated fungus Termitomyces towards a domesticated lifestyle.</title>
        <authorList>
            <person name="Auxier B."/>
            <person name="Grum-Grzhimaylo A."/>
            <person name="Cardenas M.E."/>
            <person name="Lodge J.D."/>
            <person name="Laessoe T."/>
            <person name="Pedersen O."/>
            <person name="Smith M.E."/>
            <person name="Kuyper T.W."/>
            <person name="Franco-Molano E.A."/>
            <person name="Baroni T.J."/>
            <person name="Aanen D.K."/>
        </authorList>
    </citation>
    <scope>NUCLEOTIDE SEQUENCE</scope>
    <source>
        <strain evidence="10">AP01</strain>
        <tissue evidence="10">Mycelium</tissue>
    </source>
</reference>
<dbReference type="CDD" id="cd03250">
    <property type="entry name" value="ABCC_MRP_domain1"/>
    <property type="match status" value="1"/>
</dbReference>
<sequence>MYPPSRWNLGTDQFVINQQSSLVVAAFKGKYRVFADSLAVPAYVAALSAIALILHLIITSSFLRGLKSRIFSITTNVEEEDAADSTPPSGLRDHIIRHGGYTIFAYKVARLIGCLVLLGLTVYSTIVSEQNPMPVPNPEQTASLFSLVTYSFLDPIIFLAHRIPHLSHEQLPPLSDYDSAQELKAKSFPHIDPFAGSKKQHLFWGLLRVFRRDYIILTVTIFVQVGASFASPIGIKELLRYVETRGPVLGSIAWQWYIYIATRTLVRAECIITQLVFEHSLRIRVKAETDPGSPSASPSPSTPITPDTASAIDYPLPDADSAVGSTSGHHTELTGSTEIGTEPSRDEIVRASSSSVKSGSSKKGLEKAGKGSKEADADSDESSSADNLVGKINNLVTTDLMNIVEARDFLLVLVYIPLQITLCIVFLYLVLGWSAFVGLATILLLFPIPGYVANRIQGVQVVRLKATDARVQTVTEIMNVLRMIKLFGWETKMNEKVAEKRDKELVWIWKRQILDLINGNLKSFPNPSRNYDRHILHLTVIMKEELSASTVFSSMTVFDMLRDQLHMVFYAVNQVVTGKVSIDRVDDFLQNTELLDSFSEKESIGLFPQEGQPETDIGFRDATFVWSSDVEGSLMSSKRKFSLKIEDELLFKRGEINLIIGPTGSGKTSLLMALLGEMHFLPSGPQSWFNLPRNGGIAYAAQESWVQNETIKDNIIFGAPFDEARYKKVLHQCSLERDLSLFEAGDQTEVGEKGLTLSGGQKARITLARAIYSQAEIILLDDVLAALE</sequence>
<organism evidence="10 11">
    <name type="scientific">Asterophora parasitica</name>
    <dbReference type="NCBI Taxonomy" id="117018"/>
    <lineage>
        <taxon>Eukaryota</taxon>
        <taxon>Fungi</taxon>
        <taxon>Dikarya</taxon>
        <taxon>Basidiomycota</taxon>
        <taxon>Agaricomycotina</taxon>
        <taxon>Agaricomycetes</taxon>
        <taxon>Agaricomycetidae</taxon>
        <taxon>Agaricales</taxon>
        <taxon>Tricholomatineae</taxon>
        <taxon>Lyophyllaceae</taxon>
        <taxon>Asterophora</taxon>
    </lineage>
</organism>
<evidence type="ECO:0000256" key="8">
    <source>
        <dbReference type="SAM" id="Phobius"/>
    </source>
</evidence>
<feature type="compositionally biased region" description="Polar residues" evidence="7">
    <location>
        <begin position="323"/>
        <end position="339"/>
    </location>
</feature>
<dbReference type="Pfam" id="PF00664">
    <property type="entry name" value="ABC_membrane"/>
    <property type="match status" value="1"/>
</dbReference>
<evidence type="ECO:0000256" key="2">
    <source>
        <dbReference type="ARBA" id="ARBA00022692"/>
    </source>
</evidence>
<dbReference type="SUPFAM" id="SSF52540">
    <property type="entry name" value="P-loop containing nucleoside triphosphate hydrolases"/>
    <property type="match status" value="1"/>
</dbReference>
<feature type="compositionally biased region" description="Low complexity" evidence="7">
    <location>
        <begin position="290"/>
        <end position="311"/>
    </location>
</feature>
<evidence type="ECO:0000256" key="3">
    <source>
        <dbReference type="ARBA" id="ARBA00022741"/>
    </source>
</evidence>
<dbReference type="PROSITE" id="PS50929">
    <property type="entry name" value="ABC_TM1F"/>
    <property type="match status" value="1"/>
</dbReference>
<accession>A0A9P7GJ47</accession>
<keyword evidence="3" id="KW-0547">Nucleotide-binding</keyword>
<proteinExistence type="predicted"/>
<evidence type="ECO:0000256" key="1">
    <source>
        <dbReference type="ARBA" id="ARBA00022448"/>
    </source>
</evidence>
<feature type="transmembrane region" description="Helical" evidence="8">
    <location>
        <begin position="409"/>
        <end position="429"/>
    </location>
</feature>
<evidence type="ECO:0000259" key="9">
    <source>
        <dbReference type="PROSITE" id="PS50929"/>
    </source>
</evidence>
<dbReference type="Proteomes" id="UP000775547">
    <property type="component" value="Unassembled WGS sequence"/>
</dbReference>
<evidence type="ECO:0000313" key="11">
    <source>
        <dbReference type="Proteomes" id="UP000775547"/>
    </source>
</evidence>
<dbReference type="OrthoDB" id="6500128at2759"/>
<dbReference type="InterPro" id="IPR017871">
    <property type="entry name" value="ABC_transporter-like_CS"/>
</dbReference>
<dbReference type="PANTHER" id="PTHR24223:SF356">
    <property type="entry name" value="ATP-BINDING CASSETTE TRANSPORTER ABC4"/>
    <property type="match status" value="1"/>
</dbReference>
<dbReference type="CDD" id="cd18596">
    <property type="entry name" value="ABC_6TM_VMR1_D1_like"/>
    <property type="match status" value="1"/>
</dbReference>
<feature type="transmembrane region" description="Helical" evidence="8">
    <location>
        <begin position="435"/>
        <end position="453"/>
    </location>
</feature>